<keyword evidence="4" id="KW-0418">Kinase</keyword>
<dbReference type="FunFam" id="3.30.200.20:FF:000042">
    <property type="entry name" value="Aurora kinase A"/>
    <property type="match status" value="1"/>
</dbReference>
<keyword evidence="2" id="KW-0067">ATP-binding</keyword>
<dbReference type="PROSITE" id="PS00108">
    <property type="entry name" value="PROTEIN_KINASE_ST"/>
    <property type="match status" value="1"/>
</dbReference>
<dbReference type="PANTHER" id="PTHR24348:SF68">
    <property type="entry name" value="SERINE_THREONINE-PROTEIN KINASE ATG1C"/>
    <property type="match status" value="1"/>
</dbReference>
<evidence type="ECO:0000256" key="1">
    <source>
        <dbReference type="ARBA" id="ARBA00022741"/>
    </source>
</evidence>
<reference evidence="4" key="2">
    <citation type="journal article" date="2007" name="Science">
        <title>Draft genome sequence of the sexually transmitted pathogen Trichomonas vaginalis.</title>
        <authorList>
            <person name="Carlton J.M."/>
            <person name="Hirt R.P."/>
            <person name="Silva J.C."/>
            <person name="Delcher A.L."/>
            <person name="Schatz M."/>
            <person name="Zhao Q."/>
            <person name="Wortman J.R."/>
            <person name="Bidwell S.L."/>
            <person name="Alsmark U.C.M."/>
            <person name="Besteiro S."/>
            <person name="Sicheritz-Ponten T."/>
            <person name="Noel C.J."/>
            <person name="Dacks J.B."/>
            <person name="Foster P.G."/>
            <person name="Simillion C."/>
            <person name="Van de Peer Y."/>
            <person name="Miranda-Saavedra D."/>
            <person name="Barton G.J."/>
            <person name="Westrop G.D."/>
            <person name="Mueller S."/>
            <person name="Dessi D."/>
            <person name="Fiori P.L."/>
            <person name="Ren Q."/>
            <person name="Paulsen I."/>
            <person name="Zhang H."/>
            <person name="Bastida-Corcuera F.D."/>
            <person name="Simoes-Barbosa A."/>
            <person name="Brown M.T."/>
            <person name="Hayes R.D."/>
            <person name="Mukherjee M."/>
            <person name="Okumura C.Y."/>
            <person name="Schneider R."/>
            <person name="Smith A.J."/>
            <person name="Vanacova S."/>
            <person name="Villalvazo M."/>
            <person name="Haas B.J."/>
            <person name="Pertea M."/>
            <person name="Feldblyum T.V."/>
            <person name="Utterback T.R."/>
            <person name="Shu C.L."/>
            <person name="Osoegawa K."/>
            <person name="de Jong P.J."/>
            <person name="Hrdy I."/>
            <person name="Horvathova L."/>
            <person name="Zubacova Z."/>
            <person name="Dolezal P."/>
            <person name="Malik S.B."/>
            <person name="Logsdon J.M. Jr."/>
            <person name="Henze K."/>
            <person name="Gupta A."/>
            <person name="Wang C.C."/>
            <person name="Dunne R.L."/>
            <person name="Upcroft J.A."/>
            <person name="Upcroft P."/>
            <person name="White O."/>
            <person name="Salzberg S.L."/>
            <person name="Tang P."/>
            <person name="Chiu C.-H."/>
            <person name="Lee Y.-S."/>
            <person name="Embley T.M."/>
            <person name="Coombs G.H."/>
            <person name="Mottram J.C."/>
            <person name="Tachezy J."/>
            <person name="Fraser-Liggett C.M."/>
            <person name="Johnson P.J."/>
        </authorList>
    </citation>
    <scope>NUCLEOTIDE SEQUENCE [LARGE SCALE GENOMIC DNA]</scope>
    <source>
        <strain evidence="4">G3</strain>
    </source>
</reference>
<dbReference type="FunFam" id="1.10.510.10:FF:000578">
    <property type="entry name" value="CAMK family protein kinase"/>
    <property type="match status" value="1"/>
</dbReference>
<reference evidence="4" key="1">
    <citation type="submission" date="2006-10" db="EMBL/GenBank/DDBJ databases">
        <authorList>
            <person name="Amadeo P."/>
            <person name="Zhao Q."/>
            <person name="Wortman J."/>
            <person name="Fraser-Liggett C."/>
            <person name="Carlton J."/>
        </authorList>
    </citation>
    <scope>NUCLEOTIDE SEQUENCE</scope>
    <source>
        <strain evidence="4">G3</strain>
    </source>
</reference>
<dbReference type="GO" id="GO:0051726">
    <property type="term" value="P:regulation of cell cycle"/>
    <property type="evidence" value="ECO:0000318"/>
    <property type="project" value="GO_Central"/>
</dbReference>
<protein>
    <submittedName>
        <fullName evidence="4">CAMK family protein kinase</fullName>
    </submittedName>
</protein>
<dbReference type="Gene3D" id="1.10.510.10">
    <property type="entry name" value="Transferase(Phosphotransferase) domain 1"/>
    <property type="match status" value="1"/>
</dbReference>
<dbReference type="Proteomes" id="UP000001542">
    <property type="component" value="Unassembled WGS sequence"/>
</dbReference>
<evidence type="ECO:0000313" key="4">
    <source>
        <dbReference type="EMBL" id="EAX80100.1"/>
    </source>
</evidence>
<sequence length="297" mass="34215">MDTFEEPPHRVIGKYIIERELGYGGFATVFLGRDSKTNELHALKVIDRQLATSNDIIVYVEHELRIMARLNHPNIAKVHDIIYTEEYIMIVMEFMEISDLNTLLNNQYCFKHADKIRIACELLDAINYLHERGICHRDIKPANIMFDRDLHPKIIDFGFCREKGQNLSTYCGTELFMAPEIICGKSYDGQKAYIWAFGVTIHALATNQVPFDYANEALLINDIKNNQLKLDIKAQGLLGWICKNSLQINPEERLTAAQILDYAKSQLEFETLQPCLHHCTIRRANTNTTMPKDQIPK</sequence>
<dbReference type="InterPro" id="IPR008271">
    <property type="entry name" value="Ser/Thr_kinase_AS"/>
</dbReference>
<dbReference type="InterPro" id="IPR000719">
    <property type="entry name" value="Prot_kinase_dom"/>
</dbReference>
<dbReference type="VEuPathDB" id="TrichDB:TVAG_315580"/>
<gene>
    <name evidence="4" type="ORF">TVAG_315580</name>
</gene>
<dbReference type="eggNOG" id="KOG0583">
    <property type="taxonomic scope" value="Eukaryota"/>
</dbReference>
<keyword evidence="1" id="KW-0547">Nucleotide-binding</keyword>
<dbReference type="AlphaFoldDB" id="A2GRW7"/>
<proteinExistence type="predicted"/>
<dbReference type="GO" id="GO:0010506">
    <property type="term" value="P:regulation of autophagy"/>
    <property type="evidence" value="ECO:0007669"/>
    <property type="project" value="InterPro"/>
</dbReference>
<dbReference type="PANTHER" id="PTHR24348">
    <property type="entry name" value="SERINE/THREONINE-PROTEIN KINASE UNC-51-RELATED"/>
    <property type="match status" value="1"/>
</dbReference>
<dbReference type="InterPro" id="IPR045269">
    <property type="entry name" value="Atg1-like"/>
</dbReference>
<dbReference type="InterPro" id="IPR011009">
    <property type="entry name" value="Kinase-like_dom_sf"/>
</dbReference>
<dbReference type="Pfam" id="PF00069">
    <property type="entry name" value="Pkinase"/>
    <property type="match status" value="1"/>
</dbReference>
<dbReference type="SMR" id="A2GRW7"/>
<keyword evidence="5" id="KW-1185">Reference proteome</keyword>
<dbReference type="VEuPathDB" id="TrichDB:TVAGG3_0201440"/>
<dbReference type="InParanoid" id="A2GRW7"/>
<evidence type="ECO:0000259" key="3">
    <source>
        <dbReference type="PROSITE" id="PS50011"/>
    </source>
</evidence>
<evidence type="ECO:0000256" key="2">
    <source>
        <dbReference type="ARBA" id="ARBA00022840"/>
    </source>
</evidence>
<dbReference type="GO" id="GO:0004674">
    <property type="term" value="F:protein serine/threonine kinase activity"/>
    <property type="evidence" value="ECO:0000318"/>
    <property type="project" value="GO_Central"/>
</dbReference>
<dbReference type="SUPFAM" id="SSF56112">
    <property type="entry name" value="Protein kinase-like (PK-like)"/>
    <property type="match status" value="1"/>
</dbReference>
<feature type="domain" description="Protein kinase" evidence="3">
    <location>
        <begin position="15"/>
        <end position="276"/>
    </location>
</feature>
<evidence type="ECO:0000313" key="5">
    <source>
        <dbReference type="Proteomes" id="UP000001542"/>
    </source>
</evidence>
<dbReference type="PROSITE" id="PS50011">
    <property type="entry name" value="PROTEIN_KINASE_DOM"/>
    <property type="match status" value="1"/>
</dbReference>
<dbReference type="OMA" id="HTRKHIY"/>
<keyword evidence="4" id="KW-0808">Transferase</keyword>
<dbReference type="STRING" id="5722.A2GRW7"/>
<name>A2GRW7_TRIV3</name>
<dbReference type="EMBL" id="DS119183">
    <property type="protein sequence ID" value="EAX80100.1"/>
    <property type="molecule type" value="Genomic_DNA"/>
</dbReference>
<organism evidence="4 5">
    <name type="scientific">Trichomonas vaginalis (strain ATCC PRA-98 / G3)</name>
    <dbReference type="NCBI Taxonomy" id="412133"/>
    <lineage>
        <taxon>Eukaryota</taxon>
        <taxon>Metamonada</taxon>
        <taxon>Parabasalia</taxon>
        <taxon>Trichomonadida</taxon>
        <taxon>Trichomonadidae</taxon>
        <taxon>Trichomonas</taxon>
    </lineage>
</organism>
<dbReference type="OrthoDB" id="346907at2759"/>
<dbReference type="SMART" id="SM00220">
    <property type="entry name" value="S_TKc"/>
    <property type="match status" value="1"/>
</dbReference>
<accession>A2GRW7</accession>
<dbReference type="GO" id="GO:0005524">
    <property type="term" value="F:ATP binding"/>
    <property type="evidence" value="ECO:0007669"/>
    <property type="project" value="UniProtKB-KW"/>
</dbReference>